<dbReference type="Pfam" id="PF16778">
    <property type="entry name" value="Phage_tail_APC"/>
    <property type="match status" value="1"/>
</dbReference>
<gene>
    <name evidence="2" type="ORF">UFOVP307_19</name>
</gene>
<proteinExistence type="predicted"/>
<accession>A0A6J5LUK3</accession>
<feature type="domain" description="Phage tail assembly chaperone-like" evidence="1">
    <location>
        <begin position="110"/>
        <end position="166"/>
    </location>
</feature>
<evidence type="ECO:0000259" key="1">
    <source>
        <dbReference type="Pfam" id="PF16778"/>
    </source>
</evidence>
<dbReference type="InterPro" id="IPR031893">
    <property type="entry name" value="Phage_tail_APC"/>
</dbReference>
<reference evidence="2" key="1">
    <citation type="submission" date="2020-04" db="EMBL/GenBank/DDBJ databases">
        <authorList>
            <person name="Chiriac C."/>
            <person name="Salcher M."/>
            <person name="Ghai R."/>
            <person name="Kavagutti S V."/>
        </authorList>
    </citation>
    <scope>NUCLEOTIDE SEQUENCE</scope>
</reference>
<name>A0A6J5LUK3_9CAUD</name>
<dbReference type="Gene3D" id="6.10.140.1310">
    <property type="match status" value="1"/>
</dbReference>
<organism evidence="2">
    <name type="scientific">uncultured Caudovirales phage</name>
    <dbReference type="NCBI Taxonomy" id="2100421"/>
    <lineage>
        <taxon>Viruses</taxon>
        <taxon>Duplodnaviria</taxon>
        <taxon>Heunggongvirae</taxon>
        <taxon>Uroviricota</taxon>
        <taxon>Caudoviricetes</taxon>
        <taxon>Peduoviridae</taxon>
        <taxon>Maltschvirus</taxon>
        <taxon>Maltschvirus maltsch</taxon>
    </lineage>
</organism>
<evidence type="ECO:0000313" key="2">
    <source>
        <dbReference type="EMBL" id="CAB4136727.1"/>
    </source>
</evidence>
<protein>
    <submittedName>
        <fullName evidence="2">Phage tail assembly chaperone protein</fullName>
    </submittedName>
</protein>
<sequence length="166" mass="18258">MQVRIQSTGAVMYESEFRAYTKANGGPSWETTTTEVLEALGADVVFEGPQATGGTVYQYSQASGVEQIDGKWYTKYILGPVFIDQLVDGVTTTAAEQEVAYKASKDAEQAKSVRTSRDAKLAECDWTQVADAPVDKVAWATYRQALRDVTTQSGFPWTITWPVEPQ</sequence>
<dbReference type="EMBL" id="LR796323">
    <property type="protein sequence ID" value="CAB4136727.1"/>
    <property type="molecule type" value="Genomic_DNA"/>
</dbReference>